<dbReference type="GO" id="GO:0018491">
    <property type="term" value="F:2-oxobutyrate synthase activity"/>
    <property type="evidence" value="ECO:0007669"/>
    <property type="project" value="UniProtKB-ARBA"/>
</dbReference>
<feature type="domain" description="Pyruvate:ferredoxin oxidoreductase core" evidence="6">
    <location>
        <begin position="270"/>
        <end position="346"/>
    </location>
</feature>
<dbReference type="NCBIfam" id="NF006412">
    <property type="entry name" value="PRK08659.1"/>
    <property type="match status" value="1"/>
</dbReference>
<dbReference type="PANTHER" id="PTHR32154:SF14">
    <property type="entry name" value="2-OXOGLUTARATE SYNTHASE SUBUNIT KORA"/>
    <property type="match status" value="1"/>
</dbReference>
<dbReference type="Gene3D" id="3.40.50.920">
    <property type="match status" value="1"/>
</dbReference>
<dbReference type="Gene3D" id="3.40.50.970">
    <property type="match status" value="1"/>
</dbReference>
<reference evidence="7" key="2">
    <citation type="submission" date="2020-09" db="EMBL/GenBank/DDBJ databases">
        <authorList>
            <person name="Sun Q."/>
            <person name="Ohkuma M."/>
        </authorList>
    </citation>
    <scope>NUCLEOTIDE SEQUENCE</scope>
    <source>
        <strain evidence="7">JCM 10088</strain>
    </source>
</reference>
<feature type="domain" description="Pyruvate flavodoxin/ferredoxin oxidoreductase pyrimidine binding" evidence="5">
    <location>
        <begin position="14"/>
        <end position="233"/>
    </location>
</feature>
<dbReference type="CDD" id="cd07034">
    <property type="entry name" value="TPP_PYR_PFOR_IOR-alpha_like"/>
    <property type="match status" value="1"/>
</dbReference>
<evidence type="ECO:0000256" key="4">
    <source>
        <dbReference type="ARBA" id="ARBA00048893"/>
    </source>
</evidence>
<dbReference type="EC" id="1.2.7.11" evidence="2"/>
<dbReference type="RefSeq" id="WP_188596310.1">
    <property type="nucleotide sequence ID" value="NZ_BMNL01000002.1"/>
</dbReference>
<reference evidence="7" key="1">
    <citation type="journal article" date="2014" name="Int. J. Syst. Evol. Microbiol.">
        <title>Complete genome sequence of Corynebacterium casei LMG S-19264T (=DSM 44701T), isolated from a smear-ripened cheese.</title>
        <authorList>
            <consortium name="US DOE Joint Genome Institute (JGI-PGF)"/>
            <person name="Walter F."/>
            <person name="Albersmeier A."/>
            <person name="Kalinowski J."/>
            <person name="Ruckert C."/>
        </authorList>
    </citation>
    <scope>NUCLEOTIDE SEQUENCE</scope>
    <source>
        <strain evidence="7">JCM 10088</strain>
    </source>
</reference>
<keyword evidence="3" id="KW-0560">Oxidoreductase</keyword>
<comment type="subunit">
    <text evidence="1">Heterodimer composed of an alpha and a beta subunit.</text>
</comment>
<keyword evidence="8" id="KW-1185">Reference proteome</keyword>
<dbReference type="GO" id="GO:0006979">
    <property type="term" value="P:response to oxidative stress"/>
    <property type="evidence" value="ECO:0007669"/>
    <property type="project" value="TreeGrafter"/>
</dbReference>
<dbReference type="GO" id="GO:0019164">
    <property type="term" value="F:pyruvate synthase activity"/>
    <property type="evidence" value="ECO:0007669"/>
    <property type="project" value="UniProtKB-ARBA"/>
</dbReference>
<evidence type="ECO:0000259" key="5">
    <source>
        <dbReference type="Pfam" id="PF01855"/>
    </source>
</evidence>
<protein>
    <recommendedName>
        <fullName evidence="2">2-oxoacid oxidoreductase (ferredoxin)</fullName>
        <ecNumber evidence="2">1.2.7.11</ecNumber>
    </recommendedName>
</protein>
<dbReference type="PANTHER" id="PTHR32154">
    <property type="entry name" value="PYRUVATE-FLAVODOXIN OXIDOREDUCTASE-RELATED"/>
    <property type="match status" value="1"/>
</dbReference>
<dbReference type="Pfam" id="PF17147">
    <property type="entry name" value="PFOR_II"/>
    <property type="match status" value="1"/>
</dbReference>
<evidence type="ECO:0000256" key="2">
    <source>
        <dbReference type="ARBA" id="ARBA00012691"/>
    </source>
</evidence>
<dbReference type="InterPro" id="IPR029061">
    <property type="entry name" value="THDP-binding"/>
</dbReference>
<sequence>MSIGYLTGNQAVAEGAMAAGLKFYAGYPITPASDLFEYLSEKLPKRGGVVYQGEDEIASIVAAIGASWSGAKAMTATSGPGFSLMAESIGLAAMTETPVVVAVNMRTGPSTGIATTPGQGDVMQSRWLSHGHYPVVVYAPTGVQDSFDLTIKAFNVAEALRIPAIILSDAAIAHGREKVVMRSDVPVVSRKKPTPGSKYLPYEAGDDLVPPMAAFGEGFNVLVESLQHDERGYYVPTSKVFEKLVTRLNRKVDDNRKMIVESRVYGEENADVLLVAFGSYARVARGAARRAREEGLRVRVFVPISIWPLDEEGLRREASRAGSVVVMENNLGQLYREVQRIVRDRDVGFLPLLKVELPTPTEALRSLRGMVRA</sequence>
<evidence type="ECO:0000259" key="6">
    <source>
        <dbReference type="Pfam" id="PF17147"/>
    </source>
</evidence>
<comment type="caution">
    <text evidence="7">The sequence shown here is derived from an EMBL/GenBank/DDBJ whole genome shotgun (WGS) entry which is preliminary data.</text>
</comment>
<gene>
    <name evidence="7" type="ORF">GCM10007981_09950</name>
</gene>
<dbReference type="AlphaFoldDB" id="A0A830GWM6"/>
<dbReference type="EMBL" id="BMNL01000002">
    <property type="protein sequence ID" value="GGP20722.1"/>
    <property type="molecule type" value="Genomic_DNA"/>
</dbReference>
<dbReference type="SUPFAM" id="SSF52518">
    <property type="entry name" value="Thiamin diphosphate-binding fold (THDP-binding)"/>
    <property type="match status" value="1"/>
</dbReference>
<comment type="catalytic activity">
    <reaction evidence="4">
        <text>a 2-oxocarboxylate + 2 oxidized [2Fe-2S]-[ferredoxin] + CoA = an acyl-CoA + 2 reduced [2Fe-2S]-[ferredoxin] + CO2 + H(+)</text>
        <dbReference type="Rhea" id="RHEA:42316"/>
        <dbReference type="Rhea" id="RHEA-COMP:10000"/>
        <dbReference type="Rhea" id="RHEA-COMP:10001"/>
        <dbReference type="ChEBI" id="CHEBI:15378"/>
        <dbReference type="ChEBI" id="CHEBI:16526"/>
        <dbReference type="ChEBI" id="CHEBI:33737"/>
        <dbReference type="ChEBI" id="CHEBI:33738"/>
        <dbReference type="ChEBI" id="CHEBI:35179"/>
        <dbReference type="ChEBI" id="CHEBI:57287"/>
        <dbReference type="ChEBI" id="CHEBI:58342"/>
        <dbReference type="EC" id="1.2.7.11"/>
    </reaction>
</comment>
<dbReference type="OrthoDB" id="31112at2157"/>
<dbReference type="InterPro" id="IPR050722">
    <property type="entry name" value="Pyruvate:ferred/Flavod_OxRd"/>
</dbReference>
<evidence type="ECO:0000313" key="8">
    <source>
        <dbReference type="Proteomes" id="UP000610960"/>
    </source>
</evidence>
<proteinExistence type="predicted"/>
<dbReference type="Proteomes" id="UP000610960">
    <property type="component" value="Unassembled WGS sequence"/>
</dbReference>
<dbReference type="InterPro" id="IPR002880">
    <property type="entry name" value="Pyrv_Fd/Flavodoxin_OxRdtase_N"/>
</dbReference>
<dbReference type="InterPro" id="IPR009014">
    <property type="entry name" value="Transketo_C/PFOR_II"/>
</dbReference>
<evidence type="ECO:0000313" key="7">
    <source>
        <dbReference type="EMBL" id="GGP20722.1"/>
    </source>
</evidence>
<dbReference type="SUPFAM" id="SSF52922">
    <property type="entry name" value="TK C-terminal domain-like"/>
    <property type="match status" value="1"/>
</dbReference>
<organism evidence="7 8">
    <name type="scientific">Thermocladium modestius</name>
    <dbReference type="NCBI Taxonomy" id="62609"/>
    <lineage>
        <taxon>Archaea</taxon>
        <taxon>Thermoproteota</taxon>
        <taxon>Thermoprotei</taxon>
        <taxon>Thermoproteales</taxon>
        <taxon>Thermoproteaceae</taxon>
        <taxon>Thermocladium</taxon>
    </lineage>
</organism>
<dbReference type="Pfam" id="PF01855">
    <property type="entry name" value="POR_N"/>
    <property type="match status" value="1"/>
</dbReference>
<name>A0A830GWM6_9CREN</name>
<accession>A0A830GWM6</accession>
<evidence type="ECO:0000256" key="1">
    <source>
        <dbReference type="ARBA" id="ARBA00011631"/>
    </source>
</evidence>
<dbReference type="InterPro" id="IPR033412">
    <property type="entry name" value="PFOR_II"/>
</dbReference>
<dbReference type="FunFam" id="3.40.50.970:FF:000022">
    <property type="entry name" value="2-oxoglutarate ferredoxin oxidoreductase alpha subunit"/>
    <property type="match status" value="1"/>
</dbReference>
<evidence type="ECO:0000256" key="3">
    <source>
        <dbReference type="ARBA" id="ARBA00023002"/>
    </source>
</evidence>